<feature type="compositionally biased region" description="Basic and acidic residues" evidence="1">
    <location>
        <begin position="81"/>
        <end position="108"/>
    </location>
</feature>
<feature type="signal peptide" evidence="2">
    <location>
        <begin position="1"/>
        <end position="21"/>
    </location>
</feature>
<evidence type="ECO:0000256" key="1">
    <source>
        <dbReference type="SAM" id="MobiDB-lite"/>
    </source>
</evidence>
<keyword evidence="5" id="KW-1185">Reference proteome</keyword>
<accession>A0A834RDV2</accession>
<feature type="region of interest" description="Disordered" evidence="1">
    <location>
        <begin position="81"/>
        <end position="124"/>
    </location>
</feature>
<protein>
    <submittedName>
        <fullName evidence="3 4">Uncharacterized protein</fullName>
    </submittedName>
</protein>
<dbReference type="Proteomes" id="UP000070412">
    <property type="component" value="Unassembled WGS sequence"/>
</dbReference>
<dbReference type="InterPro" id="IPR011330">
    <property type="entry name" value="Glyco_hydro/deAcase_b/a-brl"/>
</dbReference>
<evidence type="ECO:0000256" key="2">
    <source>
        <dbReference type="SAM" id="SignalP"/>
    </source>
</evidence>
<dbReference type="GO" id="GO:0005975">
    <property type="term" value="P:carbohydrate metabolic process"/>
    <property type="evidence" value="ECO:0007669"/>
    <property type="project" value="InterPro"/>
</dbReference>
<name>A0A834RDV2_SARSC</name>
<dbReference type="InterPro" id="IPR052740">
    <property type="entry name" value="CE4"/>
</dbReference>
<feature type="chain" id="PRO_5038316125" evidence="2">
    <location>
        <begin position="22"/>
        <end position="490"/>
    </location>
</feature>
<dbReference type="Gene3D" id="3.20.20.370">
    <property type="entry name" value="Glycoside hydrolase/deacetylase"/>
    <property type="match status" value="1"/>
</dbReference>
<dbReference type="OrthoDB" id="504708at2759"/>
<organism evidence="3">
    <name type="scientific">Sarcoptes scabiei</name>
    <name type="common">Itch mite</name>
    <name type="synonym">Acarus scabiei</name>
    <dbReference type="NCBI Taxonomy" id="52283"/>
    <lineage>
        <taxon>Eukaryota</taxon>
        <taxon>Metazoa</taxon>
        <taxon>Ecdysozoa</taxon>
        <taxon>Arthropoda</taxon>
        <taxon>Chelicerata</taxon>
        <taxon>Arachnida</taxon>
        <taxon>Acari</taxon>
        <taxon>Acariformes</taxon>
        <taxon>Sarcoptiformes</taxon>
        <taxon>Astigmata</taxon>
        <taxon>Psoroptidia</taxon>
        <taxon>Sarcoptoidea</taxon>
        <taxon>Sarcoptidae</taxon>
        <taxon>Sarcoptinae</taxon>
        <taxon>Sarcoptes</taxon>
    </lineage>
</organism>
<evidence type="ECO:0000313" key="3">
    <source>
        <dbReference type="EMBL" id="KAF7494315.1"/>
    </source>
</evidence>
<dbReference type="EnsemblMetazoa" id="SSS_7158s_mrna">
    <property type="protein sequence ID" value="KAF7494315.1"/>
    <property type="gene ID" value="SSS_7158"/>
</dbReference>
<reference evidence="4" key="3">
    <citation type="submission" date="2022-06" db="UniProtKB">
        <authorList>
            <consortium name="EnsemblMetazoa"/>
        </authorList>
    </citation>
    <scope>IDENTIFICATION</scope>
</reference>
<feature type="compositionally biased region" description="Basic residues" evidence="1">
    <location>
        <begin position="109"/>
        <end position="120"/>
    </location>
</feature>
<keyword evidence="2" id="KW-0732">Signal</keyword>
<dbReference type="SUPFAM" id="SSF88713">
    <property type="entry name" value="Glycoside hydrolase/deacetylase"/>
    <property type="match status" value="1"/>
</dbReference>
<reference evidence="5" key="1">
    <citation type="journal article" date="2020" name="PLoS Negl. Trop. Dis.">
        <title>High-quality nuclear genome for Sarcoptes scabiei-A critical resource for a neglected parasite.</title>
        <authorList>
            <person name="Korhonen P.K."/>
            <person name="Gasser R.B."/>
            <person name="Ma G."/>
            <person name="Wang T."/>
            <person name="Stroehlein A.J."/>
            <person name="Young N.D."/>
            <person name="Ang C.S."/>
            <person name="Fernando D.D."/>
            <person name="Lu H.C."/>
            <person name="Taylor S."/>
            <person name="Reynolds S.L."/>
            <person name="Mofiz E."/>
            <person name="Najaraj S.H."/>
            <person name="Gowda H."/>
            <person name="Madugundu A."/>
            <person name="Renuse S."/>
            <person name="Holt D."/>
            <person name="Pandey A."/>
            <person name="Papenfuss A.T."/>
            <person name="Fischer K."/>
        </authorList>
    </citation>
    <scope>NUCLEOTIDE SEQUENCE [LARGE SCALE GENOMIC DNA]</scope>
</reference>
<dbReference type="PANTHER" id="PTHR45985">
    <property type="match status" value="1"/>
</dbReference>
<sequence length="490" mass="56990">MKFLILISIVLGLSIGSNVSGTPIENFAPNSDEIDALNHPDIDRYYDKDDFLKDFFEDEDADEDDDFEDYDVDDRNLAVDLLHSDSSKNKTNEEEKKKQDQTKQEQHHKSQHKRPKKPAHKPYQSKFINPHCEVSHCNRTNKCQCLSDLPPNGLNPMENPQLILMAFDGAVTVTNFPFYVEFSKSILNPGGCPVRVTYFVSHVDTNYRFVNELYRLGNEVEMSGQKKILVKYAKIPPHSIQGARAPDLQTAGNVTYQALKDAEFSYDCSNPSRRGIETPFFPYTLDYGFQQDCQVRPCLKADQYFPGFWDLPMNDWIVNYTVEGKSVLRECATASACLLFNEDGSVNYHPTADQIYDLFMYNFERYYYGNRAMFPLYLNEEWMHDEQKRLGLKKFMEKVLKRDDVFFVTIQEGLRWMRKPFNAKDYLEKQRKCKPLLRSRCGKADVNDVEASDHRCRFLHIGELNGLNKDMFICDGIHCPQQYPWLGRIE</sequence>
<dbReference type="EMBL" id="WVUK01000053">
    <property type="protein sequence ID" value="KAF7494315.1"/>
    <property type="molecule type" value="Genomic_DNA"/>
</dbReference>
<evidence type="ECO:0000313" key="5">
    <source>
        <dbReference type="Proteomes" id="UP000070412"/>
    </source>
</evidence>
<gene>
    <name evidence="3" type="ORF">SSS_7158</name>
</gene>
<evidence type="ECO:0000313" key="4">
    <source>
        <dbReference type="EnsemblMetazoa" id="KAF7494315.1"/>
    </source>
</evidence>
<reference evidence="3" key="2">
    <citation type="submission" date="2020-01" db="EMBL/GenBank/DDBJ databases">
        <authorList>
            <person name="Korhonen P.K.K."/>
            <person name="Guangxu M.G."/>
            <person name="Wang T.W."/>
            <person name="Stroehlein A.J.S."/>
            <person name="Young N.D."/>
            <person name="Ang C.-S.A."/>
            <person name="Fernando D.W.F."/>
            <person name="Lu H.L."/>
            <person name="Taylor S.T."/>
            <person name="Ehtesham M.E.M."/>
            <person name="Najaraj S.H.N."/>
            <person name="Harsha G.H.G."/>
            <person name="Madugundu A.M."/>
            <person name="Renuse S.R."/>
            <person name="Holt D.H."/>
            <person name="Pandey A.P."/>
            <person name="Papenfuss A.P."/>
            <person name="Gasser R.B.G."/>
            <person name="Fischer K.F."/>
        </authorList>
    </citation>
    <scope>NUCLEOTIDE SEQUENCE</scope>
    <source>
        <strain evidence="3">SSS_KF_BRIS2020</strain>
    </source>
</reference>
<dbReference type="PANTHER" id="PTHR45985:SF8">
    <property type="entry name" value="CHITIN DEACETYLASE-LIKE 9, ISOFORM A"/>
    <property type="match status" value="1"/>
</dbReference>
<dbReference type="AlphaFoldDB" id="A0A834RDV2"/>
<proteinExistence type="predicted"/>